<dbReference type="AlphaFoldDB" id="A0A6I6EZL0"/>
<protein>
    <recommendedName>
        <fullName evidence="3">Phage tail protein</fullName>
    </recommendedName>
</protein>
<evidence type="ECO:0008006" key="3">
    <source>
        <dbReference type="Google" id="ProtNLM"/>
    </source>
</evidence>
<evidence type="ECO:0000313" key="2">
    <source>
        <dbReference type="Proteomes" id="UP000424752"/>
    </source>
</evidence>
<evidence type="ECO:0000313" key="1">
    <source>
        <dbReference type="EMBL" id="QGU87100.1"/>
    </source>
</evidence>
<proteinExistence type="predicted"/>
<name>A0A6I6EZL0_9GAMM</name>
<gene>
    <name evidence="1" type="ORF">GN242_07670</name>
</gene>
<sequence>MPAGTIKLTNGSKVVSGIGTTFTNELKVNDFIVVVVGGVTYTLGVETITSNTSLTLNTPFAGPAAPGLAWSAVANQALVGITAQIAADTARAIRGLNHDKDNWQKIYSASDKITITLPDGSSYTGPGWNAITTALSNKADLASGAVAIVQGGTGAKTAAGARRNMGLLAPEDVSWIPVTLQNGWTVTPGGRAAYRKVLGLLQLDVTINPGTSTDWTLLFSLPVGFRPPFTFNQVVFSNGSNTTTPPRVSIGSNGIVSCVNISSGAGISFNITIPLQ</sequence>
<accession>A0A6I6EZL0</accession>
<dbReference type="Proteomes" id="UP000424752">
    <property type="component" value="Chromosome"/>
</dbReference>
<dbReference type="RefSeq" id="WP_156287212.1">
    <property type="nucleotide sequence ID" value="NZ_CP046509.1"/>
</dbReference>
<dbReference type="EMBL" id="CP046509">
    <property type="protein sequence ID" value="QGU87100.1"/>
    <property type="molecule type" value="Genomic_DNA"/>
</dbReference>
<organism evidence="1 2">
    <name type="scientific">Erwinia sorbitola</name>
    <dbReference type="NCBI Taxonomy" id="2681984"/>
    <lineage>
        <taxon>Bacteria</taxon>
        <taxon>Pseudomonadati</taxon>
        <taxon>Pseudomonadota</taxon>
        <taxon>Gammaproteobacteria</taxon>
        <taxon>Enterobacterales</taxon>
        <taxon>Erwiniaceae</taxon>
        <taxon>Erwinia</taxon>
    </lineage>
</organism>
<reference evidence="1 2" key="1">
    <citation type="submission" date="2019-12" db="EMBL/GenBank/DDBJ databases">
        <title>Erwinia sp. nov., isolated from droppings of birds in the Qinghai-Tiebt plateau of China.</title>
        <authorList>
            <person name="Ge Y."/>
        </authorList>
    </citation>
    <scope>NUCLEOTIDE SEQUENCE [LARGE SCALE GENOMIC DNA]</scope>
    <source>
        <strain evidence="1 2">J780</strain>
    </source>
</reference>
<dbReference type="KEGG" id="erwi:GN242_07670"/>